<dbReference type="AlphaFoldDB" id="A0A8S4QWN0"/>
<dbReference type="EMBL" id="CAKXAJ010018496">
    <property type="protein sequence ID" value="CAH2217760.1"/>
    <property type="molecule type" value="Genomic_DNA"/>
</dbReference>
<proteinExistence type="predicted"/>
<feature type="region of interest" description="Disordered" evidence="1">
    <location>
        <begin position="90"/>
        <end position="141"/>
    </location>
</feature>
<name>A0A8S4QWN0_9NEOP</name>
<evidence type="ECO:0000313" key="3">
    <source>
        <dbReference type="Proteomes" id="UP000838756"/>
    </source>
</evidence>
<evidence type="ECO:0000256" key="1">
    <source>
        <dbReference type="SAM" id="MobiDB-lite"/>
    </source>
</evidence>
<dbReference type="OrthoDB" id="7466345at2759"/>
<dbReference type="Proteomes" id="UP000838756">
    <property type="component" value="Unassembled WGS sequence"/>
</dbReference>
<reference evidence="2" key="1">
    <citation type="submission" date="2022-03" db="EMBL/GenBank/DDBJ databases">
        <authorList>
            <person name="Lindestad O."/>
        </authorList>
    </citation>
    <scope>NUCLEOTIDE SEQUENCE</scope>
</reference>
<comment type="caution">
    <text evidence="2">The sequence shown here is derived from an EMBL/GenBank/DDBJ whole genome shotgun (WGS) entry which is preliminary data.</text>
</comment>
<keyword evidence="3" id="KW-1185">Reference proteome</keyword>
<gene>
    <name evidence="2" type="primary">jg25465</name>
    <name evidence="2" type="ORF">PAEG_LOCUS5642</name>
</gene>
<organism evidence="2 3">
    <name type="scientific">Pararge aegeria aegeria</name>
    <dbReference type="NCBI Taxonomy" id="348720"/>
    <lineage>
        <taxon>Eukaryota</taxon>
        <taxon>Metazoa</taxon>
        <taxon>Ecdysozoa</taxon>
        <taxon>Arthropoda</taxon>
        <taxon>Hexapoda</taxon>
        <taxon>Insecta</taxon>
        <taxon>Pterygota</taxon>
        <taxon>Neoptera</taxon>
        <taxon>Endopterygota</taxon>
        <taxon>Lepidoptera</taxon>
        <taxon>Glossata</taxon>
        <taxon>Ditrysia</taxon>
        <taxon>Papilionoidea</taxon>
        <taxon>Nymphalidae</taxon>
        <taxon>Satyrinae</taxon>
        <taxon>Satyrini</taxon>
        <taxon>Parargina</taxon>
        <taxon>Pararge</taxon>
    </lineage>
</organism>
<sequence>MKGKIVRKPTCLRVFFRKPALGQRGKRRPSPCNLPCSGLVMGLYDEDYFTNDVCGPVVTTIHATGSKYRQIQNIIVGHEVMVSKLDSTPTYTTTTTHNVGRPQRGGQMTSGESLGAAGGKRPRTVDGGTPLKRPMSSSGRQLVKMMMMM</sequence>
<protein>
    <submittedName>
        <fullName evidence="2">Jg25465 protein</fullName>
    </submittedName>
</protein>
<accession>A0A8S4QWN0</accession>
<evidence type="ECO:0000313" key="2">
    <source>
        <dbReference type="EMBL" id="CAH2217760.1"/>
    </source>
</evidence>